<feature type="active site" description="Charge relay system" evidence="6 7">
    <location>
        <position position="223"/>
    </location>
</feature>
<dbReference type="InterPro" id="IPR022398">
    <property type="entry name" value="Peptidase_S8_His-AS"/>
</dbReference>
<dbReference type="InterPro" id="IPR041469">
    <property type="entry name" value="Subtilisin-like_FN3"/>
</dbReference>
<feature type="transmembrane region" description="Helical" evidence="8">
    <location>
        <begin position="12"/>
        <end position="32"/>
    </location>
</feature>
<dbReference type="InterPro" id="IPR023828">
    <property type="entry name" value="Peptidase_S8_Ser-AS"/>
</dbReference>
<dbReference type="PROSITE" id="PS51892">
    <property type="entry name" value="SUBTILASE"/>
    <property type="match status" value="1"/>
</dbReference>
<keyword evidence="8" id="KW-0472">Membrane</keyword>
<keyword evidence="8" id="KW-1133">Transmembrane helix</keyword>
<dbReference type="PROSITE" id="PS00138">
    <property type="entry name" value="SUBTILASE_SER"/>
    <property type="match status" value="1"/>
</dbReference>
<dbReference type="Pfam" id="PF05922">
    <property type="entry name" value="Inhibitor_I9"/>
    <property type="match status" value="1"/>
</dbReference>
<evidence type="ECO:0000256" key="7">
    <source>
        <dbReference type="PROSITE-ProRule" id="PRU01240"/>
    </source>
</evidence>
<evidence type="ECO:0000259" key="10">
    <source>
        <dbReference type="Pfam" id="PF05922"/>
    </source>
</evidence>
<dbReference type="InterPro" id="IPR036852">
    <property type="entry name" value="Peptidase_S8/S53_dom_sf"/>
</dbReference>
<accession>J3LVC2</accession>
<keyword evidence="3" id="KW-0732">Signal</keyword>
<dbReference type="InterPro" id="IPR000209">
    <property type="entry name" value="Peptidase_S8/S53_dom"/>
</dbReference>
<evidence type="ECO:0000256" key="6">
    <source>
        <dbReference type="PIRSR" id="PIRSR615500-1"/>
    </source>
</evidence>
<reference evidence="12" key="2">
    <citation type="submission" date="2013-04" db="UniProtKB">
        <authorList>
            <consortium name="EnsemblPlants"/>
        </authorList>
    </citation>
    <scope>IDENTIFICATION</scope>
</reference>
<organism evidence="12">
    <name type="scientific">Oryza brachyantha</name>
    <name type="common">malo sina</name>
    <dbReference type="NCBI Taxonomy" id="4533"/>
    <lineage>
        <taxon>Eukaryota</taxon>
        <taxon>Viridiplantae</taxon>
        <taxon>Streptophyta</taxon>
        <taxon>Embryophyta</taxon>
        <taxon>Tracheophyta</taxon>
        <taxon>Spermatophyta</taxon>
        <taxon>Magnoliopsida</taxon>
        <taxon>Liliopsida</taxon>
        <taxon>Poales</taxon>
        <taxon>Poaceae</taxon>
        <taxon>BOP clade</taxon>
        <taxon>Oryzoideae</taxon>
        <taxon>Oryzeae</taxon>
        <taxon>Oryzinae</taxon>
        <taxon>Oryza</taxon>
    </lineage>
</organism>
<evidence type="ECO:0000259" key="11">
    <source>
        <dbReference type="Pfam" id="PF17766"/>
    </source>
</evidence>
<dbReference type="FunFam" id="2.60.40.2310:FF:000001">
    <property type="entry name" value="Subtilisin-like protease SBT1.5"/>
    <property type="match status" value="1"/>
</dbReference>
<dbReference type="InterPro" id="IPR037045">
    <property type="entry name" value="S8pro/Inhibitor_I9_sf"/>
</dbReference>
<evidence type="ECO:0000256" key="5">
    <source>
        <dbReference type="ARBA" id="ARBA00022825"/>
    </source>
</evidence>
<feature type="active site" description="Charge relay system" evidence="6 7">
    <location>
        <position position="154"/>
    </location>
</feature>
<dbReference type="CDD" id="cd02120">
    <property type="entry name" value="PA_subtilisin_like"/>
    <property type="match status" value="1"/>
</dbReference>
<keyword evidence="5 7" id="KW-0720">Serine protease</keyword>
<dbReference type="Proteomes" id="UP000006038">
    <property type="component" value="Chromosome 4"/>
</dbReference>
<dbReference type="AlphaFoldDB" id="J3LVC2"/>
<dbReference type="FunFam" id="3.40.50.200:FF:000006">
    <property type="entry name" value="Subtilisin-like protease SBT1.5"/>
    <property type="match status" value="1"/>
</dbReference>
<keyword evidence="13" id="KW-1185">Reference proteome</keyword>
<keyword evidence="2 7" id="KW-0645">Protease</keyword>
<dbReference type="Gramene" id="OB04G10970.1">
    <property type="protein sequence ID" value="OB04G10970.1"/>
    <property type="gene ID" value="OB04G10970"/>
</dbReference>
<comment type="similarity">
    <text evidence="1 7">Belongs to the peptidase S8 family.</text>
</comment>
<feature type="active site" description="Charge relay system" evidence="6 7">
    <location>
        <position position="541"/>
    </location>
</feature>
<evidence type="ECO:0008006" key="14">
    <source>
        <dbReference type="Google" id="ProtNLM"/>
    </source>
</evidence>
<dbReference type="CDD" id="cd04852">
    <property type="entry name" value="Peptidases_S8_3"/>
    <property type="match status" value="1"/>
</dbReference>
<gene>
    <name evidence="12" type="primary">LOC102702186</name>
</gene>
<dbReference type="PRINTS" id="PR00723">
    <property type="entry name" value="SUBTILISIN"/>
</dbReference>
<keyword evidence="8" id="KW-0812">Transmembrane</keyword>
<reference evidence="12" key="1">
    <citation type="journal article" date="2013" name="Nat. Commun.">
        <title>Whole-genome sequencing of Oryza brachyantha reveals mechanisms underlying Oryza genome evolution.</title>
        <authorList>
            <person name="Chen J."/>
            <person name="Huang Q."/>
            <person name="Gao D."/>
            <person name="Wang J."/>
            <person name="Lang Y."/>
            <person name="Liu T."/>
            <person name="Li B."/>
            <person name="Bai Z."/>
            <person name="Luis Goicoechea J."/>
            <person name="Liang C."/>
            <person name="Chen C."/>
            <person name="Zhang W."/>
            <person name="Sun S."/>
            <person name="Liao Y."/>
            <person name="Zhang X."/>
            <person name="Yang L."/>
            <person name="Song C."/>
            <person name="Wang M."/>
            <person name="Shi J."/>
            <person name="Liu G."/>
            <person name="Liu J."/>
            <person name="Zhou H."/>
            <person name="Zhou W."/>
            <person name="Yu Q."/>
            <person name="An N."/>
            <person name="Chen Y."/>
            <person name="Cai Q."/>
            <person name="Wang B."/>
            <person name="Liu B."/>
            <person name="Min J."/>
            <person name="Huang Y."/>
            <person name="Wu H."/>
            <person name="Li Z."/>
            <person name="Zhang Y."/>
            <person name="Yin Y."/>
            <person name="Song W."/>
            <person name="Jiang J."/>
            <person name="Jackson S.A."/>
            <person name="Wing R.A."/>
            <person name="Wang J."/>
            <person name="Chen M."/>
        </authorList>
    </citation>
    <scope>NUCLEOTIDE SEQUENCE [LARGE SCALE GENOMIC DNA]</scope>
    <source>
        <strain evidence="12">cv. IRGC 101232</strain>
    </source>
</reference>
<feature type="domain" description="Subtilisin-like protease fibronectin type-III" evidence="11">
    <location>
        <begin position="642"/>
        <end position="738"/>
    </location>
</feature>
<dbReference type="FunFam" id="3.30.70.80:FF:000002">
    <property type="entry name" value="Subtilisin-like protease SBT5.3"/>
    <property type="match status" value="1"/>
</dbReference>
<dbReference type="Gene3D" id="3.50.30.30">
    <property type="match status" value="1"/>
</dbReference>
<evidence type="ECO:0000313" key="12">
    <source>
        <dbReference type="EnsemblPlants" id="OB04G10970.1"/>
    </source>
</evidence>
<dbReference type="eggNOG" id="ENOG502R8FD">
    <property type="taxonomic scope" value="Eukaryota"/>
</dbReference>
<protein>
    <recommendedName>
        <fullName evidence="14">Subtilisin-like protease</fullName>
    </recommendedName>
</protein>
<evidence type="ECO:0000256" key="2">
    <source>
        <dbReference type="ARBA" id="ARBA00022670"/>
    </source>
</evidence>
<dbReference type="Pfam" id="PF00082">
    <property type="entry name" value="Peptidase_S8"/>
    <property type="match status" value="1"/>
</dbReference>
<dbReference type="Gene3D" id="3.40.50.200">
    <property type="entry name" value="Peptidase S8/S53 domain"/>
    <property type="match status" value="1"/>
</dbReference>
<feature type="domain" description="Peptidase S8/S53" evidence="9">
    <location>
        <begin position="145"/>
        <end position="576"/>
    </location>
</feature>
<evidence type="ECO:0000313" key="13">
    <source>
        <dbReference type="Proteomes" id="UP000006038"/>
    </source>
</evidence>
<dbReference type="Gene3D" id="2.60.40.2310">
    <property type="match status" value="1"/>
</dbReference>
<dbReference type="Pfam" id="PF17766">
    <property type="entry name" value="fn3_6"/>
    <property type="match status" value="1"/>
</dbReference>
<evidence type="ECO:0000256" key="1">
    <source>
        <dbReference type="ARBA" id="ARBA00011073"/>
    </source>
</evidence>
<evidence type="ECO:0000259" key="9">
    <source>
        <dbReference type="Pfam" id="PF00082"/>
    </source>
</evidence>
<evidence type="ECO:0000256" key="3">
    <source>
        <dbReference type="ARBA" id="ARBA00022729"/>
    </source>
</evidence>
<dbReference type="PANTHER" id="PTHR10795">
    <property type="entry name" value="PROPROTEIN CONVERTASE SUBTILISIN/KEXIN"/>
    <property type="match status" value="1"/>
</dbReference>
<evidence type="ECO:0000256" key="4">
    <source>
        <dbReference type="ARBA" id="ARBA00022801"/>
    </source>
</evidence>
<dbReference type="InterPro" id="IPR015500">
    <property type="entry name" value="Peptidase_S8_subtilisin-rel"/>
</dbReference>
<name>J3LVC2_ORYBR</name>
<keyword evidence="4 7" id="KW-0378">Hydrolase</keyword>
<dbReference type="InterPro" id="IPR034197">
    <property type="entry name" value="Peptidases_S8_3"/>
</dbReference>
<dbReference type="PROSITE" id="PS00137">
    <property type="entry name" value="SUBTILASE_HIS"/>
    <property type="match status" value="1"/>
</dbReference>
<dbReference type="Gene3D" id="3.30.70.80">
    <property type="entry name" value="Peptidase S8 propeptide/proteinase inhibitor I9"/>
    <property type="match status" value="1"/>
</dbReference>
<dbReference type="EnsemblPlants" id="OB04G10970.1">
    <property type="protein sequence ID" value="OB04G10970.1"/>
    <property type="gene ID" value="OB04G10970"/>
</dbReference>
<dbReference type="InterPro" id="IPR010259">
    <property type="entry name" value="S8pro/Inhibitor_I9"/>
</dbReference>
<dbReference type="GO" id="GO:0004252">
    <property type="term" value="F:serine-type endopeptidase activity"/>
    <property type="evidence" value="ECO:0007669"/>
    <property type="project" value="UniProtKB-UniRule"/>
</dbReference>
<evidence type="ECO:0000256" key="8">
    <source>
        <dbReference type="SAM" id="Phobius"/>
    </source>
</evidence>
<dbReference type="GO" id="GO:0006508">
    <property type="term" value="P:proteolysis"/>
    <property type="evidence" value="ECO:0007669"/>
    <property type="project" value="UniProtKB-KW"/>
</dbReference>
<proteinExistence type="inferred from homology"/>
<dbReference type="SUPFAM" id="SSF52743">
    <property type="entry name" value="Subtilisin-like"/>
    <property type="match status" value="1"/>
</dbReference>
<dbReference type="OMA" id="TSLDRWF"/>
<sequence>MAGAYDNGGSHCRLIIVFFLVLLLPLQISFVVCQQSAAKKLYVVYLGEKQHDDPERTTASHHDMLTAILGSEEEAHDSMIYSYRHGFSGFSAMLTESQAYDIAELPEVRSIKLSVVHPMHTTRSQEFIGLDYTKPNGLLHDANYGEGVIIGVIDSGIWPESSSFRDHGLGPVPSKWKGICQAGEKFSSNQCNRKIIGARWYVNHLTPKDFEGEYKSARCANGHGTHVASTAAGALVPNVSFHGLAAGYARGVAPYARIAVYKACWKALGCDDTAVLQAIDDAIHDGVDVLSLSIGLADFEFYGSLHAVQSGITVVFSAGNTGPAPRTVANASPWTISVASTTIDRTFPTVITFANSSSDIVGQSLFYETAGEDNWYEIYSTRYICCFNGTSININATLASGRIVFCYSPSLVSLVPPGTYLPSIARAAKKFGAKGIIYSTYSLDNLVIIQELCGSIPCVLVDFDAFHVLENALENTTPVLARFTPTRTWIGGEVLAPRISTFSSRGPSPLLPQFLKPDVAAPGSDILAAVQDSYKFKSGTSMACPHVSGVAALLKALHPEWSPAIIKSAIVTTASNDRNGFPILADGLPRKIADPFDFGGGFIDPNRAMDPGLAYDVDPKDYTSYFDCFSASNSSCESESRNLNLPSIAIPNLKASTTVLRTVTNVGQPDAVYKAIVQSPPGMQISVEPAILKFCQGKNKQSFKITFTLSHKVQGGYLFGSLAWYDGGVHHVRIPIAVRPVVSDNYADL</sequence>
<dbReference type="InterPro" id="IPR045051">
    <property type="entry name" value="SBT"/>
</dbReference>
<dbReference type="HOGENOM" id="CLU_000625_4_2_1"/>
<feature type="domain" description="Inhibitor I9" evidence="10">
    <location>
        <begin position="42"/>
        <end position="113"/>
    </location>
</feature>